<feature type="region of interest" description="Disordered" evidence="2">
    <location>
        <begin position="76"/>
        <end position="96"/>
    </location>
</feature>
<feature type="compositionally biased region" description="Basic residues" evidence="2">
    <location>
        <begin position="86"/>
        <end position="96"/>
    </location>
</feature>
<dbReference type="PANTHER" id="PTHR23149:SF9">
    <property type="entry name" value="G PATCH DOMAIN-CONTAINING PROTEIN 4"/>
    <property type="match status" value="1"/>
</dbReference>
<sequence length="180" mass="20150">MSDSFNRKGSFARRLMESQGWDENSGLGKKSQGISKPIKPALKFDSSGLGFDLAKEFTDHWWARAYNQAAQNIDVNEDEDGSVTVKSKKSKKKSKVLSKVEKKSRLYSGFVKSATLDNGVLKEESQGQEEKKEPPQIKVLSDEELFAACEGLTAHKIIYFILGEHGMATAWMPSIRDWLS</sequence>
<dbReference type="EMBL" id="BT080381">
    <property type="protein sequence ID" value="ACO14805.1"/>
    <property type="molecule type" value="mRNA"/>
</dbReference>
<dbReference type="AlphaFoldDB" id="C1C0K2"/>
<evidence type="ECO:0000313" key="4">
    <source>
        <dbReference type="EMBL" id="ACO14805.1"/>
    </source>
</evidence>
<dbReference type="PROSITE" id="PS50174">
    <property type="entry name" value="G_PATCH"/>
    <property type="match status" value="1"/>
</dbReference>
<evidence type="ECO:0000259" key="3">
    <source>
        <dbReference type="PROSITE" id="PS50174"/>
    </source>
</evidence>
<organism evidence="4">
    <name type="scientific">Caligus clemensi</name>
    <name type="common">Sea louse</name>
    <dbReference type="NCBI Taxonomy" id="344056"/>
    <lineage>
        <taxon>Eukaryota</taxon>
        <taxon>Metazoa</taxon>
        <taxon>Ecdysozoa</taxon>
        <taxon>Arthropoda</taxon>
        <taxon>Crustacea</taxon>
        <taxon>Multicrustacea</taxon>
        <taxon>Hexanauplia</taxon>
        <taxon>Copepoda</taxon>
        <taxon>Siphonostomatoida</taxon>
        <taxon>Caligidae</taxon>
        <taxon>Caligus</taxon>
    </lineage>
</organism>
<dbReference type="InterPro" id="IPR050656">
    <property type="entry name" value="PINX1"/>
</dbReference>
<evidence type="ECO:0000256" key="1">
    <source>
        <dbReference type="ARBA" id="ARBA00040365"/>
    </source>
</evidence>
<gene>
    <name evidence="4" type="primary">GPTC4</name>
</gene>
<accession>C1C0K2</accession>
<feature type="domain" description="G-patch" evidence="3">
    <location>
        <begin position="8"/>
        <end position="54"/>
    </location>
</feature>
<dbReference type="GO" id="GO:0003676">
    <property type="term" value="F:nucleic acid binding"/>
    <property type="evidence" value="ECO:0007669"/>
    <property type="project" value="InterPro"/>
</dbReference>
<name>C1C0K2_CALCM</name>
<reference evidence="4" key="1">
    <citation type="submission" date="2009-03" db="EMBL/GenBank/DDBJ databases">
        <title>Caligus clemensi ESTs and full-length cDNAs.</title>
        <authorList>
            <person name="Yasuike M."/>
            <person name="von Schalburg K."/>
            <person name="Cooper G."/>
            <person name="Leong J."/>
            <person name="Jones S.R.M."/>
            <person name="Koop B.F."/>
        </authorList>
    </citation>
    <scope>NUCLEOTIDE SEQUENCE</scope>
    <source>
        <tissue evidence="4">Whole</tissue>
    </source>
</reference>
<dbReference type="InterPro" id="IPR000467">
    <property type="entry name" value="G_patch_dom"/>
</dbReference>
<dbReference type="PANTHER" id="PTHR23149">
    <property type="entry name" value="G PATCH DOMAIN CONTAINING PROTEIN"/>
    <property type="match status" value="1"/>
</dbReference>
<proteinExistence type="evidence at transcript level"/>
<evidence type="ECO:0000256" key="2">
    <source>
        <dbReference type="SAM" id="MobiDB-lite"/>
    </source>
</evidence>
<protein>
    <recommendedName>
        <fullName evidence="1">G patch domain-containing protein 4</fullName>
    </recommendedName>
</protein>
<dbReference type="Pfam" id="PF01585">
    <property type="entry name" value="G-patch"/>
    <property type="match status" value="1"/>
</dbReference>
<dbReference type="GO" id="GO:0005730">
    <property type="term" value="C:nucleolus"/>
    <property type="evidence" value="ECO:0007669"/>
    <property type="project" value="TreeGrafter"/>
</dbReference>
<dbReference type="SMART" id="SM00443">
    <property type="entry name" value="G_patch"/>
    <property type="match status" value="1"/>
</dbReference>